<keyword evidence="2" id="KW-0132">Cell division</keyword>
<comment type="subcellular location">
    <subcellularLocation>
        <location evidence="2">Cytoplasm</location>
    </subcellularLocation>
    <text evidence="2">Associated with two foci at the outer edges of the nucleoid region in young cells, and at four foci within both cell halves in older cells.</text>
</comment>
<evidence type="ECO:0000313" key="4">
    <source>
        <dbReference type="Proteomes" id="UP000593892"/>
    </source>
</evidence>
<dbReference type="PANTHER" id="PTHR33969">
    <property type="entry name" value="SEGREGATION AND CONDENSATION PROTEIN A"/>
    <property type="match status" value="1"/>
</dbReference>
<dbReference type="GO" id="GO:0006260">
    <property type="term" value="P:DNA replication"/>
    <property type="evidence" value="ECO:0007669"/>
    <property type="project" value="UniProtKB-UniRule"/>
</dbReference>
<protein>
    <recommendedName>
        <fullName evidence="1 2">Segregation and condensation protein A</fullName>
    </recommendedName>
</protein>
<proteinExistence type="inferred from homology"/>
<sequence>MSSPLNIHLEHYDGPLDLLLDLIRRQQINIYDIPIAQITQQYLDYVQKAVALDIELSADFVYMAATLIHIKSKMLLPRDPELDKIDPQEDPRKELVDRLLEYERFRSAAAMLQEKRMIEEAIWSNPQIQNFVNEDEGPGLAVTLFDLVKTFEQVLERAKHRPLYEVNKEEVSVPDMILFLKNSLRALPSGKTMALVPLFEQQRSRRAMICLFLAVLEMVKQQAIKLTQSESFGEIHVKRDTGFDEMQVTEESILRIEEEYKS</sequence>
<accession>A0A7S7NJW7</accession>
<comment type="similarity">
    <text evidence="2">Belongs to the ScpA family.</text>
</comment>
<dbReference type="InterPro" id="IPR003768">
    <property type="entry name" value="ScpA"/>
</dbReference>
<dbReference type="KEGG" id="pfer:IRI77_19005"/>
<dbReference type="Pfam" id="PF02616">
    <property type="entry name" value="SMC_ScpA"/>
    <property type="match status" value="1"/>
</dbReference>
<comment type="subunit">
    <text evidence="2">Component of a cohesin-like complex composed of ScpA, ScpB and the Smc homodimer, in which ScpA and ScpB bind to the head domain of Smc. The presence of the three proteins is required for the association of the complex with DNA.</text>
</comment>
<dbReference type="EMBL" id="CP063849">
    <property type="protein sequence ID" value="QOY84947.1"/>
    <property type="molecule type" value="Genomic_DNA"/>
</dbReference>
<evidence type="ECO:0000256" key="1">
    <source>
        <dbReference type="ARBA" id="ARBA00044777"/>
    </source>
</evidence>
<keyword evidence="4" id="KW-1185">Reference proteome</keyword>
<dbReference type="Gene3D" id="6.10.250.2410">
    <property type="match status" value="1"/>
</dbReference>
<organism evidence="3 4">
    <name type="scientific">Paludibaculum fermentans</name>
    <dbReference type="NCBI Taxonomy" id="1473598"/>
    <lineage>
        <taxon>Bacteria</taxon>
        <taxon>Pseudomonadati</taxon>
        <taxon>Acidobacteriota</taxon>
        <taxon>Terriglobia</taxon>
        <taxon>Bryobacterales</taxon>
        <taxon>Bryobacteraceae</taxon>
        <taxon>Paludibaculum</taxon>
    </lineage>
</organism>
<dbReference type="Proteomes" id="UP000593892">
    <property type="component" value="Chromosome"/>
</dbReference>
<evidence type="ECO:0000256" key="2">
    <source>
        <dbReference type="HAMAP-Rule" id="MF_01805"/>
    </source>
</evidence>
<comment type="function">
    <text evidence="2">Participates in chromosomal partition during cell division. May act via the formation of a condensin-like complex containing Smc and ScpB that pull DNA away from mid-cell into both cell halves.</text>
</comment>
<reference evidence="3 4" key="1">
    <citation type="submission" date="2020-10" db="EMBL/GenBank/DDBJ databases">
        <title>Complete genome sequence of Paludibaculum fermentans P105T, a facultatively anaerobic acidobacterium capable of dissimilatory Fe(III) reduction.</title>
        <authorList>
            <person name="Dedysh S.N."/>
            <person name="Beletsky A.V."/>
            <person name="Kulichevskaya I.S."/>
            <person name="Mardanov A.V."/>
            <person name="Ravin N.V."/>
        </authorList>
    </citation>
    <scope>NUCLEOTIDE SEQUENCE [LARGE SCALE GENOMIC DNA]</scope>
    <source>
        <strain evidence="3 4">P105</strain>
    </source>
</reference>
<dbReference type="GO" id="GO:0007059">
    <property type="term" value="P:chromosome segregation"/>
    <property type="evidence" value="ECO:0007669"/>
    <property type="project" value="UniProtKB-UniRule"/>
</dbReference>
<dbReference type="AlphaFoldDB" id="A0A7S7NJW7"/>
<dbReference type="InterPro" id="IPR023093">
    <property type="entry name" value="ScpA-like_C"/>
</dbReference>
<keyword evidence="2" id="KW-0159">Chromosome partition</keyword>
<dbReference type="Gene3D" id="1.10.10.580">
    <property type="entry name" value="Structural maintenance of chromosome 1. Chain E"/>
    <property type="match status" value="1"/>
</dbReference>
<dbReference type="PANTHER" id="PTHR33969:SF2">
    <property type="entry name" value="SEGREGATION AND CONDENSATION PROTEIN A"/>
    <property type="match status" value="1"/>
</dbReference>
<dbReference type="GO" id="GO:0051301">
    <property type="term" value="P:cell division"/>
    <property type="evidence" value="ECO:0007669"/>
    <property type="project" value="UniProtKB-KW"/>
</dbReference>
<evidence type="ECO:0000313" key="3">
    <source>
        <dbReference type="EMBL" id="QOY84947.1"/>
    </source>
</evidence>
<dbReference type="HAMAP" id="MF_01805">
    <property type="entry name" value="ScpA"/>
    <property type="match status" value="1"/>
</dbReference>
<name>A0A7S7NJW7_PALFE</name>
<dbReference type="GO" id="GO:0005737">
    <property type="term" value="C:cytoplasm"/>
    <property type="evidence" value="ECO:0007669"/>
    <property type="project" value="UniProtKB-SubCell"/>
</dbReference>
<dbReference type="RefSeq" id="WP_194446617.1">
    <property type="nucleotide sequence ID" value="NZ_CP063849.1"/>
</dbReference>
<keyword evidence="2" id="KW-0131">Cell cycle</keyword>
<gene>
    <name evidence="2" type="primary">scpA</name>
    <name evidence="3" type="ORF">IRI77_19005</name>
</gene>
<keyword evidence="2" id="KW-0963">Cytoplasm</keyword>